<organism evidence="1 2">
    <name type="scientific">Enterovibrio norvegicus FF-454</name>
    <dbReference type="NCBI Taxonomy" id="1185651"/>
    <lineage>
        <taxon>Bacteria</taxon>
        <taxon>Pseudomonadati</taxon>
        <taxon>Pseudomonadota</taxon>
        <taxon>Gammaproteobacteria</taxon>
        <taxon>Vibrionales</taxon>
        <taxon>Vibrionaceae</taxon>
        <taxon>Enterovibrio</taxon>
    </lineage>
</organism>
<dbReference type="EMBL" id="AJWN02000032">
    <property type="protein sequence ID" value="OEE63023.1"/>
    <property type="molecule type" value="Genomic_DNA"/>
</dbReference>
<proteinExistence type="predicted"/>
<keyword evidence="2" id="KW-1185">Reference proteome</keyword>
<reference evidence="1 2" key="1">
    <citation type="journal article" date="2012" name="Science">
        <title>Ecological populations of bacteria act as socially cohesive units of antibiotic production and resistance.</title>
        <authorList>
            <person name="Cordero O.X."/>
            <person name="Wildschutte H."/>
            <person name="Kirkup B."/>
            <person name="Proehl S."/>
            <person name="Ngo L."/>
            <person name="Hussain F."/>
            <person name="Le Roux F."/>
            <person name="Mincer T."/>
            <person name="Polz M.F."/>
        </authorList>
    </citation>
    <scope>NUCLEOTIDE SEQUENCE [LARGE SCALE GENOMIC DNA]</scope>
    <source>
        <strain evidence="1 2">FF-454</strain>
    </source>
</reference>
<dbReference type="InterPro" id="IPR047677">
    <property type="entry name" value="GDCCVxC"/>
</dbReference>
<dbReference type="Proteomes" id="UP000095039">
    <property type="component" value="Unassembled WGS sequence"/>
</dbReference>
<dbReference type="NCBIfam" id="NF041374">
    <property type="entry name" value="GDCCVxC"/>
    <property type="match status" value="1"/>
</dbReference>
<name>A0A1E5CBX2_9GAMM</name>
<evidence type="ECO:0000313" key="1">
    <source>
        <dbReference type="EMBL" id="OEE63023.1"/>
    </source>
</evidence>
<evidence type="ECO:0000313" key="2">
    <source>
        <dbReference type="Proteomes" id="UP000095039"/>
    </source>
</evidence>
<dbReference type="AlphaFoldDB" id="A0A1E5CBX2"/>
<gene>
    <name evidence="1" type="ORF">A1OK_20790</name>
</gene>
<dbReference type="RefSeq" id="WP_016958728.1">
    <property type="nucleotide sequence ID" value="NZ_AJWN02000032.1"/>
</dbReference>
<protein>
    <submittedName>
        <fullName evidence="1">Uncharacterized protein</fullName>
    </submittedName>
</protein>
<sequence length="71" mass="7778">MKVILKSDITCPFCGHTKTEMMPIDAPKKHYECESCHEALVAQDACCCVFCAFGSVTCPSSQVKGPNTLRH</sequence>
<comment type="caution">
    <text evidence="1">The sequence shown here is derived from an EMBL/GenBank/DDBJ whole genome shotgun (WGS) entry which is preliminary data.</text>
</comment>
<accession>A0A1E5CBX2</accession>